<organism evidence="1 2">
    <name type="scientific">Aporhodopirellula aestuarii</name>
    <dbReference type="NCBI Taxonomy" id="2950107"/>
    <lineage>
        <taxon>Bacteria</taxon>
        <taxon>Pseudomonadati</taxon>
        <taxon>Planctomycetota</taxon>
        <taxon>Planctomycetia</taxon>
        <taxon>Pirellulales</taxon>
        <taxon>Pirellulaceae</taxon>
        <taxon>Aporhodopirellula</taxon>
    </lineage>
</organism>
<evidence type="ECO:0000313" key="2">
    <source>
        <dbReference type="Proteomes" id="UP001202961"/>
    </source>
</evidence>
<name>A0ABT0UAS4_9BACT</name>
<comment type="caution">
    <text evidence="1">The sequence shown here is derived from an EMBL/GenBank/DDBJ whole genome shotgun (WGS) entry which is preliminary data.</text>
</comment>
<protein>
    <submittedName>
        <fullName evidence="1">Uncharacterized protein</fullName>
    </submittedName>
</protein>
<sequence length="120" mass="13682">MKVASQRGYDTTVAARIAGEDITRGDFVTVFHEMVELPSFMWSCSPISLAPDEPVQFRYMPSNAGVPLKVLEVCLPFVYVKNCRGDVVTIDTRRRQLVLLDHRCGKKVWKKLKPTKRRGK</sequence>
<dbReference type="EMBL" id="JAMQBK010000078">
    <property type="protein sequence ID" value="MCM2374113.1"/>
    <property type="molecule type" value="Genomic_DNA"/>
</dbReference>
<reference evidence="1 2" key="1">
    <citation type="journal article" date="2022" name="Syst. Appl. Microbiol.">
        <title>Rhodopirellula aestuarii sp. nov., a novel member of the genus Rhodopirellula isolated from brackish sediments collected in the Tagus River estuary, Portugal.</title>
        <authorList>
            <person name="Vitorino I.R."/>
            <person name="Klimek D."/>
            <person name="Calusinska M."/>
            <person name="Lobo-da-Cunha A."/>
            <person name="Vasconcelos V."/>
            <person name="Lage O.M."/>
        </authorList>
    </citation>
    <scope>NUCLEOTIDE SEQUENCE [LARGE SCALE GENOMIC DNA]</scope>
    <source>
        <strain evidence="1 2">ICT_H3.1</strain>
    </source>
</reference>
<keyword evidence="2" id="KW-1185">Reference proteome</keyword>
<dbReference type="RefSeq" id="WP_250931984.1">
    <property type="nucleotide sequence ID" value="NZ_JAMQBK010000078.1"/>
</dbReference>
<evidence type="ECO:0000313" key="1">
    <source>
        <dbReference type="EMBL" id="MCM2374113.1"/>
    </source>
</evidence>
<accession>A0ABT0UAS4</accession>
<gene>
    <name evidence="1" type="ORF">NB063_26155</name>
</gene>
<proteinExistence type="predicted"/>
<dbReference type="Proteomes" id="UP001202961">
    <property type="component" value="Unassembled WGS sequence"/>
</dbReference>